<evidence type="ECO:0000313" key="1">
    <source>
        <dbReference type="EMBL" id="GBO90441.1"/>
    </source>
</evidence>
<accession>A0A5M3Q5T4</accession>
<dbReference type="RefSeq" id="WP_136630790.1">
    <property type="nucleotide sequence ID" value="NZ_BGZI01000043.1"/>
</dbReference>
<comment type="caution">
    <text evidence="1">The sequence shown here is derived from an EMBL/GenBank/DDBJ whole genome shotgun (WGS) entry which is preliminary data.</text>
</comment>
<evidence type="ECO:0000313" key="2">
    <source>
        <dbReference type="Proteomes" id="UP000387223"/>
    </source>
</evidence>
<name>A0A5M3Q5T4_9GAMM</name>
<protein>
    <submittedName>
        <fullName evidence="1">Uncharacterized protein</fullName>
    </submittedName>
</protein>
<dbReference type="EMBL" id="BGZI01000043">
    <property type="protein sequence ID" value="GBO90441.1"/>
    <property type="molecule type" value="Genomic_DNA"/>
</dbReference>
<dbReference type="AlphaFoldDB" id="A0A5M3Q5T4"/>
<dbReference type="Proteomes" id="UP000387223">
    <property type="component" value="Unassembled WGS sequence"/>
</dbReference>
<gene>
    <name evidence="1" type="ORF">MSSD14B_41090</name>
</gene>
<sequence length="90" mass="9820">MEFTAPTGMVRQFIADNTAVVCGYREDGKTILIAACGEAISCADMNALQVAEIPDDSDLSDYFAIARGLARSVGATLTEEEFDWFSERLF</sequence>
<reference evidence="1 2" key="1">
    <citation type="journal article" date="2019" name="J. Gen. Appl. Microbiol.">
        <title>Aerobic degradation of cis-dichloroethene by the marine bacterium Marinobacter salsuginis strain 5N-3.</title>
        <authorList>
            <person name="Inoue Y."/>
            <person name="Fukunaga Y."/>
            <person name="Katsumata H."/>
            <person name="Ohji S."/>
            <person name="Hosoyama A."/>
            <person name="Mori K."/>
            <person name="Ando K."/>
        </authorList>
    </citation>
    <scope>NUCLEOTIDE SEQUENCE [LARGE SCALE GENOMIC DNA]</scope>
    <source>
        <strain evidence="1 2">NBRC 109114</strain>
    </source>
</reference>
<proteinExistence type="predicted"/>
<organism evidence="1 2">
    <name type="scientific">Marinobacter salsuginis</name>
    <dbReference type="NCBI Taxonomy" id="418719"/>
    <lineage>
        <taxon>Bacteria</taxon>
        <taxon>Pseudomonadati</taxon>
        <taxon>Pseudomonadota</taxon>
        <taxon>Gammaproteobacteria</taxon>
        <taxon>Pseudomonadales</taxon>
        <taxon>Marinobacteraceae</taxon>
        <taxon>Marinobacter</taxon>
    </lineage>
</organism>